<protein>
    <submittedName>
        <fullName evidence="1">Uncharacterized protein</fullName>
    </submittedName>
</protein>
<proteinExistence type="predicted"/>
<organism evidence="1 2">
    <name type="scientific">Populus alba</name>
    <name type="common">White poplar</name>
    <dbReference type="NCBI Taxonomy" id="43335"/>
    <lineage>
        <taxon>Eukaryota</taxon>
        <taxon>Viridiplantae</taxon>
        <taxon>Streptophyta</taxon>
        <taxon>Embryophyta</taxon>
        <taxon>Tracheophyta</taxon>
        <taxon>Spermatophyta</taxon>
        <taxon>Magnoliopsida</taxon>
        <taxon>eudicotyledons</taxon>
        <taxon>Gunneridae</taxon>
        <taxon>Pentapetalae</taxon>
        <taxon>rosids</taxon>
        <taxon>fabids</taxon>
        <taxon>Malpighiales</taxon>
        <taxon>Salicaceae</taxon>
        <taxon>Saliceae</taxon>
        <taxon>Populus</taxon>
    </lineage>
</organism>
<name>A0ACC4AEN1_POPAL</name>
<accession>A0ACC4AEN1</accession>
<gene>
    <name evidence="1" type="ORF">D5086_032656</name>
</gene>
<keyword evidence="2" id="KW-1185">Reference proteome</keyword>
<evidence type="ECO:0000313" key="1">
    <source>
        <dbReference type="EMBL" id="KAL3564610.1"/>
    </source>
</evidence>
<dbReference type="EMBL" id="RCHU02000019">
    <property type="protein sequence ID" value="KAL3564610.1"/>
    <property type="molecule type" value="Genomic_DNA"/>
</dbReference>
<dbReference type="Proteomes" id="UP000309997">
    <property type="component" value="Unassembled WGS sequence"/>
</dbReference>
<comment type="caution">
    <text evidence="1">The sequence shown here is derived from an EMBL/GenBank/DDBJ whole genome shotgun (WGS) entry which is preliminary data.</text>
</comment>
<reference evidence="1 2" key="1">
    <citation type="journal article" date="2024" name="Plant Biotechnol. J.">
        <title>Genome and CRISPR/Cas9 system of a widespread forest tree (Populus alba) in the world.</title>
        <authorList>
            <person name="Liu Y.J."/>
            <person name="Jiang P.F."/>
            <person name="Han X.M."/>
            <person name="Li X.Y."/>
            <person name="Wang H.M."/>
            <person name="Wang Y.J."/>
            <person name="Wang X.X."/>
            <person name="Zeng Q.Y."/>
        </authorList>
    </citation>
    <scope>NUCLEOTIDE SEQUENCE [LARGE SCALE GENOMIC DNA]</scope>
    <source>
        <strain evidence="2">cv. PAL-ZL1</strain>
    </source>
</reference>
<sequence length="150" mass="16326">MLKTEHNFFYQLMSILFDIQNCGLTEQVEKPNRSASYSLLDGSDARALAYKEGDNLASYNITPTMPAELGKLVNLTDMRMNDNNFSGKLPAIISNEHSHIQASSLEGTIPSSTASLTRLSDLCRNWNVVAIETGTVAGAVYVALLVLGVI</sequence>
<evidence type="ECO:0000313" key="2">
    <source>
        <dbReference type="Proteomes" id="UP000309997"/>
    </source>
</evidence>